<name>A0A7W3NHB8_PRIAR</name>
<dbReference type="PANTHER" id="PTHR12110:SF21">
    <property type="entry name" value="XYLOSE ISOMERASE-LIKE TIM BARREL DOMAIN-CONTAINING PROTEIN"/>
    <property type="match status" value="1"/>
</dbReference>
<protein>
    <submittedName>
        <fullName evidence="2">Sugar phosphate isomerase/epimerase</fullName>
    </submittedName>
</protein>
<evidence type="ECO:0000259" key="1">
    <source>
        <dbReference type="Pfam" id="PF01261"/>
    </source>
</evidence>
<evidence type="ECO:0000313" key="2">
    <source>
        <dbReference type="EMBL" id="MBA9043044.1"/>
    </source>
</evidence>
<dbReference type="AlphaFoldDB" id="A0A7W3NHB8"/>
<dbReference type="RefSeq" id="WP_053488537.1">
    <property type="nucleotide sequence ID" value="NZ_CP072476.1"/>
</dbReference>
<dbReference type="EMBL" id="JACJHT010000024">
    <property type="protein sequence ID" value="MBA9043044.1"/>
    <property type="molecule type" value="Genomic_DNA"/>
</dbReference>
<comment type="caution">
    <text evidence="2">The sequence shown here is derived from an EMBL/GenBank/DDBJ whole genome shotgun (WGS) entry which is preliminary data.</text>
</comment>
<accession>A0A7W3NHB8</accession>
<dbReference type="InterPro" id="IPR036237">
    <property type="entry name" value="Xyl_isomerase-like_sf"/>
</dbReference>
<keyword evidence="3" id="KW-1185">Reference proteome</keyword>
<keyword evidence="2" id="KW-0413">Isomerase</keyword>
<feature type="domain" description="Xylose isomerase-like TIM barrel" evidence="1">
    <location>
        <begin position="20"/>
        <end position="309"/>
    </location>
</feature>
<evidence type="ECO:0000313" key="3">
    <source>
        <dbReference type="Proteomes" id="UP000543174"/>
    </source>
</evidence>
<dbReference type="InterPro" id="IPR050312">
    <property type="entry name" value="IolE/XylAMocC-like"/>
</dbReference>
<dbReference type="InterPro" id="IPR013022">
    <property type="entry name" value="Xyl_isomerase-like_TIM-brl"/>
</dbReference>
<dbReference type="Gene3D" id="3.20.20.150">
    <property type="entry name" value="Divalent-metal-dependent TIM barrel enzymes"/>
    <property type="match status" value="1"/>
</dbReference>
<organism evidence="2 3">
    <name type="scientific">Priestia aryabhattai</name>
    <name type="common">Bacillus aryabhattai</name>
    <dbReference type="NCBI Taxonomy" id="412384"/>
    <lineage>
        <taxon>Bacteria</taxon>
        <taxon>Bacillati</taxon>
        <taxon>Bacillota</taxon>
        <taxon>Bacilli</taxon>
        <taxon>Bacillales</taxon>
        <taxon>Bacillaceae</taxon>
        <taxon>Priestia</taxon>
    </lineage>
</organism>
<dbReference type="Pfam" id="PF01261">
    <property type="entry name" value="AP_endonuc_2"/>
    <property type="match status" value="1"/>
</dbReference>
<reference evidence="2" key="1">
    <citation type="submission" date="2020-08" db="EMBL/GenBank/DDBJ databases">
        <title>Functional genomics of gut bacteria from endangered species of beetles.</title>
        <authorList>
            <person name="Carlos-Shanley C."/>
        </authorList>
    </citation>
    <scope>NUCLEOTIDE SEQUENCE [LARGE SCALE GENOMIC DNA]</scope>
    <source>
        <strain evidence="2">S00060</strain>
    </source>
</reference>
<dbReference type="PANTHER" id="PTHR12110">
    <property type="entry name" value="HYDROXYPYRUVATE ISOMERASE"/>
    <property type="match status" value="1"/>
</dbReference>
<dbReference type="SUPFAM" id="SSF51658">
    <property type="entry name" value="Xylose isomerase-like"/>
    <property type="match status" value="1"/>
</dbReference>
<sequence>MKLSYVTDSLGHLPFKEMLDVITEMGIDTIEMTTGGWSPAPHLKLDELLESDYKRTEFLNELEKRNIKLCALNCSGNPLDPGELGKEHREVTNKTFELAKLLGVKKVVMMSGLPAGSPEDKIPNWITYTVSWPPVLKDILDYQWNEVAIPYWKELVKKAESCGIEKIALENFSSQLVYNPETLFKLRNAVGPIVGLNLDPSHLIWMGADPILSARELGAAIHHVHGKDVRLERHLSGVNGVMETKEVTDVANRAWNYVAVGCGQDLQWWKEFFSVVKMMGYDEEVSLEMEDLTMSVEAGVRTSIDALKQTLSF</sequence>
<dbReference type="Proteomes" id="UP000543174">
    <property type="component" value="Unassembled WGS sequence"/>
</dbReference>
<dbReference type="GO" id="GO:0016853">
    <property type="term" value="F:isomerase activity"/>
    <property type="evidence" value="ECO:0007669"/>
    <property type="project" value="UniProtKB-KW"/>
</dbReference>
<gene>
    <name evidence="2" type="ORF">HNP21_006222</name>
</gene>
<proteinExistence type="predicted"/>